<evidence type="ECO:0000313" key="2">
    <source>
        <dbReference type="Ensembl" id="ENSSDUP00000002448.1"/>
    </source>
</evidence>
<proteinExistence type="predicted"/>
<dbReference type="STRING" id="41447.ENSSDUP00000002448"/>
<dbReference type="Ensembl" id="ENSSDUT00000002513.1">
    <property type="protein sequence ID" value="ENSSDUP00000002448.1"/>
    <property type="gene ID" value="ENSSDUG00000001895.1"/>
</dbReference>
<reference evidence="2" key="2">
    <citation type="submission" date="2025-09" db="UniProtKB">
        <authorList>
            <consortium name="Ensembl"/>
        </authorList>
    </citation>
    <scope>IDENTIFICATION</scope>
</reference>
<accession>A0A3B4T8I8</accession>
<dbReference type="Proteomes" id="UP000261420">
    <property type="component" value="Unplaced"/>
</dbReference>
<sequence>MKLVILCLCLASTASAAPSPFHYMSHYTGSRQQLPPSQVTDPYSLLKNVVKHYITVHYSSLIFSLQPQHGFLKYSIPQPPGRQSVEIVLFSLIKLFVFFVFFQIPSFDANPLPSQDPLQPLQQDQPTQINQAIIILNITEV</sequence>
<evidence type="ECO:0008006" key="4">
    <source>
        <dbReference type="Google" id="ProtNLM"/>
    </source>
</evidence>
<dbReference type="GeneTree" id="ENSGT01150000289199"/>
<feature type="signal peptide" evidence="1">
    <location>
        <begin position="1"/>
        <end position="16"/>
    </location>
</feature>
<organism evidence="2 3">
    <name type="scientific">Seriola dumerili</name>
    <name type="common">Greater amberjack</name>
    <name type="synonym">Caranx dumerili</name>
    <dbReference type="NCBI Taxonomy" id="41447"/>
    <lineage>
        <taxon>Eukaryota</taxon>
        <taxon>Metazoa</taxon>
        <taxon>Chordata</taxon>
        <taxon>Craniata</taxon>
        <taxon>Vertebrata</taxon>
        <taxon>Euteleostomi</taxon>
        <taxon>Actinopterygii</taxon>
        <taxon>Neopterygii</taxon>
        <taxon>Teleostei</taxon>
        <taxon>Neoteleostei</taxon>
        <taxon>Acanthomorphata</taxon>
        <taxon>Carangaria</taxon>
        <taxon>Carangiformes</taxon>
        <taxon>Carangidae</taxon>
        <taxon>Seriola</taxon>
    </lineage>
</organism>
<feature type="chain" id="PRO_5017184316" description="Secretory calcium-binding phosphoprotein 5" evidence="1">
    <location>
        <begin position="17"/>
        <end position="141"/>
    </location>
</feature>
<name>A0A3B4T8I8_SERDU</name>
<evidence type="ECO:0000313" key="3">
    <source>
        <dbReference type="Proteomes" id="UP000261420"/>
    </source>
</evidence>
<protein>
    <recommendedName>
        <fullName evidence="4">Secretory calcium-binding phosphoprotein 5</fullName>
    </recommendedName>
</protein>
<keyword evidence="1" id="KW-0732">Signal</keyword>
<evidence type="ECO:0000256" key="1">
    <source>
        <dbReference type="SAM" id="SignalP"/>
    </source>
</evidence>
<dbReference type="OMA" id="HYITVHY"/>
<reference evidence="2" key="1">
    <citation type="submission" date="2025-08" db="UniProtKB">
        <authorList>
            <consortium name="Ensembl"/>
        </authorList>
    </citation>
    <scope>IDENTIFICATION</scope>
</reference>
<dbReference type="AlphaFoldDB" id="A0A3B4T8I8"/>
<keyword evidence="3" id="KW-1185">Reference proteome</keyword>